<dbReference type="EMBL" id="JAFIRR010000071">
    <property type="protein sequence ID" value="MCO6416962.1"/>
    <property type="molecule type" value="Genomic_DNA"/>
</dbReference>
<dbReference type="RefSeq" id="WP_252953588.1">
    <property type="nucleotide sequence ID" value="NZ_JAFIRR010000071.1"/>
</dbReference>
<protein>
    <submittedName>
        <fullName evidence="3">Tripartite tricarboxylate transporter substrate binding protein</fullName>
    </submittedName>
</protein>
<evidence type="ECO:0000313" key="4">
    <source>
        <dbReference type="Proteomes" id="UP001523392"/>
    </source>
</evidence>
<sequence length="368" mass="37932">MLPSRRALLLASPALLLGRFAQAQGTWPERPIRWIVNFPPGGAADTLSRALGESIGNKLGQPIVIENRPGAGGLVGADLVAKARGDAHIVLMSSAASHGIGPVLYPSMPYDPMADFIHIGLVGTFASVLVVGSGVPAANLREFLTLAKSRPGGLAYGTGGNGTMNHLIGQVLARAAGVELTHVPYRGSAAALTDAMGGQIPAVMESLPIALPHLRAGRLKALATSEAARDAALPEVPSFAAAGLPAGQSTNWFGVSTAAGVPGPVIERWQAVIAAALPEVPSFAEAGLPAVQSTNWFGFSTAAGVPAPVIERWQAVIAAALQDPKLQERFANIGVVPGRMDPAAYTAMIQGELTRWREVIQSAGIKAD</sequence>
<keyword evidence="4" id="KW-1185">Reference proteome</keyword>
<dbReference type="PIRSF" id="PIRSF017082">
    <property type="entry name" value="YflP"/>
    <property type="match status" value="1"/>
</dbReference>
<evidence type="ECO:0000313" key="3">
    <source>
        <dbReference type="EMBL" id="MCO6416962.1"/>
    </source>
</evidence>
<gene>
    <name evidence="3" type="ORF">JYK14_12440</name>
</gene>
<comment type="caution">
    <text evidence="3">The sequence shown here is derived from an EMBL/GenBank/DDBJ whole genome shotgun (WGS) entry which is preliminary data.</text>
</comment>
<accession>A0ABT1D4V0</accession>
<dbReference type="InterPro" id="IPR005064">
    <property type="entry name" value="BUG"/>
</dbReference>
<name>A0ABT1D4V0_9PROT</name>
<dbReference type="SUPFAM" id="SSF53850">
    <property type="entry name" value="Periplasmic binding protein-like II"/>
    <property type="match status" value="1"/>
</dbReference>
<keyword evidence="2" id="KW-0732">Signal</keyword>
<dbReference type="Pfam" id="PF03401">
    <property type="entry name" value="TctC"/>
    <property type="match status" value="2"/>
</dbReference>
<proteinExistence type="inferred from homology"/>
<comment type="similarity">
    <text evidence="1">Belongs to the UPF0065 (bug) family.</text>
</comment>
<evidence type="ECO:0000256" key="2">
    <source>
        <dbReference type="SAM" id="SignalP"/>
    </source>
</evidence>
<dbReference type="Proteomes" id="UP001523392">
    <property type="component" value="Unassembled WGS sequence"/>
</dbReference>
<dbReference type="PANTHER" id="PTHR42928:SF5">
    <property type="entry name" value="BLR1237 PROTEIN"/>
    <property type="match status" value="1"/>
</dbReference>
<organism evidence="3 4">
    <name type="scientific">Siccirubricoccus soli</name>
    <dbReference type="NCBI Taxonomy" id="2899147"/>
    <lineage>
        <taxon>Bacteria</taxon>
        <taxon>Pseudomonadati</taxon>
        <taxon>Pseudomonadota</taxon>
        <taxon>Alphaproteobacteria</taxon>
        <taxon>Acetobacterales</taxon>
        <taxon>Roseomonadaceae</taxon>
        <taxon>Siccirubricoccus</taxon>
    </lineage>
</organism>
<evidence type="ECO:0000256" key="1">
    <source>
        <dbReference type="ARBA" id="ARBA00006987"/>
    </source>
</evidence>
<dbReference type="PANTHER" id="PTHR42928">
    <property type="entry name" value="TRICARBOXYLATE-BINDING PROTEIN"/>
    <property type="match status" value="1"/>
</dbReference>
<feature type="chain" id="PRO_5046467246" evidence="2">
    <location>
        <begin position="24"/>
        <end position="368"/>
    </location>
</feature>
<feature type="signal peptide" evidence="2">
    <location>
        <begin position="1"/>
        <end position="23"/>
    </location>
</feature>
<reference evidence="3 4" key="1">
    <citation type="submission" date="2021-12" db="EMBL/GenBank/DDBJ databases">
        <title>Siccirubricoccus leaddurans sp. nov., a high concentration Zn2+ tolerance bacterium.</title>
        <authorList>
            <person name="Cao Y."/>
        </authorList>
    </citation>
    <scope>NUCLEOTIDE SEQUENCE [LARGE SCALE GENOMIC DNA]</scope>
    <source>
        <strain evidence="3 4">KC 17139</strain>
    </source>
</reference>
<dbReference type="Gene3D" id="3.40.190.150">
    <property type="entry name" value="Bordetella uptake gene, domain 1"/>
    <property type="match status" value="2"/>
</dbReference>
<dbReference type="InterPro" id="IPR042100">
    <property type="entry name" value="Bug_dom1"/>
</dbReference>
<dbReference type="Gene3D" id="3.40.190.10">
    <property type="entry name" value="Periplasmic binding protein-like II"/>
    <property type="match status" value="1"/>
</dbReference>